<dbReference type="Proteomes" id="UP000621856">
    <property type="component" value="Unassembled WGS sequence"/>
</dbReference>
<reference evidence="2" key="2">
    <citation type="submission" date="2020-09" db="EMBL/GenBank/DDBJ databases">
        <authorList>
            <person name="Sun Q."/>
            <person name="Zhou Y."/>
        </authorList>
    </citation>
    <scope>NUCLEOTIDE SEQUENCE</scope>
    <source>
        <strain evidence="2">CGMCC 1.14984</strain>
    </source>
</reference>
<name>A0A8J3A332_9PROT</name>
<reference evidence="2" key="1">
    <citation type="journal article" date="2014" name="Int. J. Syst. Evol. Microbiol.">
        <title>Complete genome sequence of Corynebacterium casei LMG S-19264T (=DSM 44701T), isolated from a smear-ripened cheese.</title>
        <authorList>
            <consortium name="US DOE Joint Genome Institute (JGI-PGF)"/>
            <person name="Walter F."/>
            <person name="Albersmeier A."/>
            <person name="Kalinowski J."/>
            <person name="Ruckert C."/>
        </authorList>
    </citation>
    <scope>NUCLEOTIDE SEQUENCE</scope>
    <source>
        <strain evidence="2">CGMCC 1.14984</strain>
    </source>
</reference>
<dbReference type="AlphaFoldDB" id="A0A8J3A332"/>
<dbReference type="EMBL" id="BMGZ01000001">
    <property type="protein sequence ID" value="GGH95300.1"/>
    <property type="molecule type" value="Genomic_DNA"/>
</dbReference>
<dbReference type="RefSeq" id="WP_268235253.1">
    <property type="nucleotide sequence ID" value="NZ_BMGZ01000001.1"/>
</dbReference>
<organism evidence="2 3">
    <name type="scientific">Aquisalinus luteolus</name>
    <dbReference type="NCBI Taxonomy" id="1566827"/>
    <lineage>
        <taxon>Bacteria</taxon>
        <taxon>Pseudomonadati</taxon>
        <taxon>Pseudomonadota</taxon>
        <taxon>Alphaproteobacteria</taxon>
        <taxon>Parvularculales</taxon>
        <taxon>Parvularculaceae</taxon>
        <taxon>Aquisalinus</taxon>
    </lineage>
</organism>
<evidence type="ECO:0000256" key="1">
    <source>
        <dbReference type="SAM" id="Phobius"/>
    </source>
</evidence>
<protein>
    <submittedName>
        <fullName evidence="2">Uncharacterized protein</fullName>
    </submittedName>
</protein>
<keyword evidence="1" id="KW-0812">Transmembrane</keyword>
<evidence type="ECO:0000313" key="3">
    <source>
        <dbReference type="Proteomes" id="UP000621856"/>
    </source>
</evidence>
<keyword evidence="1" id="KW-1133">Transmembrane helix</keyword>
<gene>
    <name evidence="2" type="ORF">GCM10011355_11510</name>
</gene>
<accession>A0A8J3A332</accession>
<keyword evidence="1" id="KW-0472">Membrane</keyword>
<sequence>MFNEHHDKIGSDDYHKEPSLDLVGLVFIGVLVAIPLGLYLIAAF</sequence>
<evidence type="ECO:0000313" key="2">
    <source>
        <dbReference type="EMBL" id="GGH95300.1"/>
    </source>
</evidence>
<comment type="caution">
    <text evidence="2">The sequence shown here is derived from an EMBL/GenBank/DDBJ whole genome shotgun (WGS) entry which is preliminary data.</text>
</comment>
<proteinExistence type="predicted"/>
<feature type="transmembrane region" description="Helical" evidence="1">
    <location>
        <begin position="22"/>
        <end position="42"/>
    </location>
</feature>